<keyword evidence="2" id="KW-0812">Transmembrane</keyword>
<name>A0A0R3U4C1_MESCO</name>
<feature type="compositionally biased region" description="Basic and acidic residues" evidence="1">
    <location>
        <begin position="130"/>
        <end position="153"/>
    </location>
</feature>
<proteinExistence type="predicted"/>
<protein>
    <submittedName>
        <fullName evidence="3">Uncharacterized protein</fullName>
    </submittedName>
</protein>
<dbReference type="EMBL" id="UXSR01000190">
    <property type="protein sequence ID" value="VDD75483.1"/>
    <property type="molecule type" value="Genomic_DNA"/>
</dbReference>
<evidence type="ECO:0000313" key="3">
    <source>
        <dbReference type="EMBL" id="VDD75483.1"/>
    </source>
</evidence>
<sequence length="181" mass="20524">MKPLNGRICCWGIKADGSGLADHHSTMKSFLLCLLLALVCLLAVNSATASMMRRHVLMKRMPDRESLGDDDGNKDYNDALYLVKRMPERKSMMDDDEVEDDDVPLYMMERMPERKSMMDDEDEADDADMDVMKRLPNGDEMEHTVGKSLHDGTNDYGNSSDVEDEEAAHANVEDDDRVEEE</sequence>
<dbReference type="Proteomes" id="UP000267029">
    <property type="component" value="Unassembled WGS sequence"/>
</dbReference>
<evidence type="ECO:0000256" key="1">
    <source>
        <dbReference type="SAM" id="MobiDB-lite"/>
    </source>
</evidence>
<feature type="compositionally biased region" description="Acidic residues" evidence="1">
    <location>
        <begin position="119"/>
        <end position="129"/>
    </location>
</feature>
<gene>
    <name evidence="3" type="ORF">MCOS_LOCUS1486</name>
</gene>
<evidence type="ECO:0000256" key="2">
    <source>
        <dbReference type="SAM" id="Phobius"/>
    </source>
</evidence>
<accession>A0A0R3U4C1</accession>
<keyword evidence="2" id="KW-1133">Transmembrane helix</keyword>
<keyword evidence="2" id="KW-0472">Membrane</keyword>
<feature type="region of interest" description="Disordered" evidence="1">
    <location>
        <begin position="111"/>
        <end position="181"/>
    </location>
</feature>
<keyword evidence="4" id="KW-1185">Reference proteome</keyword>
<feature type="transmembrane region" description="Helical" evidence="2">
    <location>
        <begin position="29"/>
        <end position="51"/>
    </location>
</feature>
<reference evidence="3 4" key="1">
    <citation type="submission" date="2018-10" db="EMBL/GenBank/DDBJ databases">
        <authorList>
            <consortium name="Pathogen Informatics"/>
        </authorList>
    </citation>
    <scope>NUCLEOTIDE SEQUENCE [LARGE SCALE GENOMIC DNA]</scope>
</reference>
<organism evidence="3 4">
    <name type="scientific">Mesocestoides corti</name>
    <name type="common">Flatworm</name>
    <dbReference type="NCBI Taxonomy" id="53468"/>
    <lineage>
        <taxon>Eukaryota</taxon>
        <taxon>Metazoa</taxon>
        <taxon>Spiralia</taxon>
        <taxon>Lophotrochozoa</taxon>
        <taxon>Platyhelminthes</taxon>
        <taxon>Cestoda</taxon>
        <taxon>Eucestoda</taxon>
        <taxon>Cyclophyllidea</taxon>
        <taxon>Mesocestoididae</taxon>
        <taxon>Mesocestoides</taxon>
    </lineage>
</organism>
<evidence type="ECO:0000313" key="4">
    <source>
        <dbReference type="Proteomes" id="UP000267029"/>
    </source>
</evidence>
<dbReference type="AlphaFoldDB" id="A0A0R3U4C1"/>